<dbReference type="Proteomes" id="UP001338125">
    <property type="component" value="Unassembled WGS sequence"/>
</dbReference>
<comment type="caution">
    <text evidence="2">The sequence shown here is derived from an EMBL/GenBank/DDBJ whole genome shotgun (WGS) entry which is preliminary data.</text>
</comment>
<evidence type="ECO:0008006" key="4">
    <source>
        <dbReference type="Google" id="ProtNLM"/>
    </source>
</evidence>
<protein>
    <recommendedName>
        <fullName evidence="4">Mating type protein</fullName>
    </recommendedName>
</protein>
<feature type="region of interest" description="Disordered" evidence="1">
    <location>
        <begin position="247"/>
        <end position="285"/>
    </location>
</feature>
<dbReference type="EMBL" id="JAVFKD010000010">
    <property type="protein sequence ID" value="KAK5994685.1"/>
    <property type="molecule type" value="Genomic_DNA"/>
</dbReference>
<evidence type="ECO:0000256" key="1">
    <source>
        <dbReference type="SAM" id="MobiDB-lite"/>
    </source>
</evidence>
<evidence type="ECO:0000313" key="3">
    <source>
        <dbReference type="Proteomes" id="UP001338125"/>
    </source>
</evidence>
<reference evidence="2 3" key="1">
    <citation type="submission" date="2024-01" db="EMBL/GenBank/DDBJ databases">
        <title>Complete genome of Cladobotryum mycophilum ATHUM6906.</title>
        <authorList>
            <person name="Christinaki A.C."/>
            <person name="Myridakis A.I."/>
            <person name="Kouvelis V.N."/>
        </authorList>
    </citation>
    <scope>NUCLEOTIDE SEQUENCE [LARGE SCALE GENOMIC DNA]</scope>
    <source>
        <strain evidence="2 3">ATHUM6906</strain>
    </source>
</reference>
<proteinExistence type="predicted"/>
<name>A0ABR0SSH4_9HYPO</name>
<evidence type="ECO:0000313" key="2">
    <source>
        <dbReference type="EMBL" id="KAK5994685.1"/>
    </source>
</evidence>
<sequence length="432" mass="48294">MTRQDENDTLIDEIIDFLQNHRGNSLTELLKRKDVIDFFLRLSPLKSLYAANANRTKKCNALRKAIQEMQKSQEFEISSSIASHQSEREIVHAFYEDITRRKYLIDQQIVYYNFSCVLAYEHYSRIYPSSYIKPSQATEYLRQHGVVEDDIKFCYNAILGGQYRQNFCKSLGSSGDDNIDYGPLFLHNIPAKILDNNATVYRELHDATVTHFKSIGINKWSSESHCQSAAMAILAFRRKLLWSGDIPVSPPSQLQPRSRSVTTGRKRRRTTALNDAAPGFPQADGMVEANLSPERAELAPRLQHQPPQLRSNTPAREFQGTMFSTGEQFMAFDSSGTGAVSTGTEFTAATPCNPNAGPTPQSCAFGLQEPGPVPYPQSNGYGPASCHPQSQAFEPREFGSPRTIQGLTRGLSIHNPKHLSLGSSVPPVLFRI</sequence>
<feature type="compositionally biased region" description="Low complexity" evidence="1">
    <location>
        <begin position="251"/>
        <end position="261"/>
    </location>
</feature>
<gene>
    <name evidence="2" type="ORF">PT974_05170</name>
</gene>
<organism evidence="2 3">
    <name type="scientific">Cladobotryum mycophilum</name>
    <dbReference type="NCBI Taxonomy" id="491253"/>
    <lineage>
        <taxon>Eukaryota</taxon>
        <taxon>Fungi</taxon>
        <taxon>Dikarya</taxon>
        <taxon>Ascomycota</taxon>
        <taxon>Pezizomycotina</taxon>
        <taxon>Sordariomycetes</taxon>
        <taxon>Hypocreomycetidae</taxon>
        <taxon>Hypocreales</taxon>
        <taxon>Hypocreaceae</taxon>
        <taxon>Cladobotryum</taxon>
    </lineage>
</organism>
<keyword evidence="3" id="KW-1185">Reference proteome</keyword>
<accession>A0ABR0SSH4</accession>